<protein>
    <submittedName>
        <fullName evidence="1">Uncharacterized protein</fullName>
    </submittedName>
</protein>
<reference evidence="1" key="1">
    <citation type="journal article" date="2014" name="Front. Microbiol.">
        <title>High frequency of phylogenetically diverse reductive dehalogenase-homologous genes in deep subseafloor sedimentary metagenomes.</title>
        <authorList>
            <person name="Kawai M."/>
            <person name="Futagami T."/>
            <person name="Toyoda A."/>
            <person name="Takaki Y."/>
            <person name="Nishi S."/>
            <person name="Hori S."/>
            <person name="Arai W."/>
            <person name="Tsubouchi T."/>
            <person name="Morono Y."/>
            <person name="Uchiyama I."/>
            <person name="Ito T."/>
            <person name="Fujiyama A."/>
            <person name="Inagaki F."/>
            <person name="Takami H."/>
        </authorList>
    </citation>
    <scope>NUCLEOTIDE SEQUENCE</scope>
    <source>
        <strain evidence="1">Expedition CK06-06</strain>
    </source>
</reference>
<evidence type="ECO:0000313" key="1">
    <source>
        <dbReference type="EMBL" id="GAG36628.1"/>
    </source>
</evidence>
<sequence>MKGDSWEKHLRNITKVQGQTKLAVEAFARRYLEDNIWFADGGPRV</sequence>
<accession>X0XJ02</accession>
<proteinExistence type="predicted"/>
<organism evidence="1">
    <name type="scientific">marine sediment metagenome</name>
    <dbReference type="NCBI Taxonomy" id="412755"/>
    <lineage>
        <taxon>unclassified sequences</taxon>
        <taxon>metagenomes</taxon>
        <taxon>ecological metagenomes</taxon>
    </lineage>
</organism>
<name>X0XJ02_9ZZZZ</name>
<gene>
    <name evidence="1" type="ORF">S01H1_69015</name>
</gene>
<dbReference type="AlphaFoldDB" id="X0XJ02"/>
<comment type="caution">
    <text evidence="1">The sequence shown here is derived from an EMBL/GenBank/DDBJ whole genome shotgun (WGS) entry which is preliminary data.</text>
</comment>
<dbReference type="EMBL" id="BARS01045794">
    <property type="protein sequence ID" value="GAG36628.1"/>
    <property type="molecule type" value="Genomic_DNA"/>
</dbReference>